<keyword evidence="5" id="KW-0472">Membrane</keyword>
<dbReference type="Gene3D" id="3.30.70.1230">
    <property type="entry name" value="Nucleotide cyclase"/>
    <property type="match status" value="1"/>
</dbReference>
<dbReference type="SUPFAM" id="SSF55073">
    <property type="entry name" value="Nucleotide cyclase"/>
    <property type="match status" value="1"/>
</dbReference>
<proteinExistence type="predicted"/>
<dbReference type="InterPro" id="IPR029787">
    <property type="entry name" value="Nucleotide_cyclase"/>
</dbReference>
<feature type="compositionally biased region" description="Basic and acidic residues" evidence="7">
    <location>
        <begin position="155"/>
        <end position="167"/>
    </location>
</feature>
<feature type="region of interest" description="Disordered" evidence="7">
    <location>
        <begin position="386"/>
        <end position="424"/>
    </location>
</feature>
<protein>
    <recommendedName>
        <fullName evidence="8">Guanylate cyclase domain-containing protein</fullName>
    </recommendedName>
</protein>
<feature type="compositionally biased region" description="Basic and acidic residues" evidence="7">
    <location>
        <begin position="279"/>
        <end position="289"/>
    </location>
</feature>
<dbReference type="PANTHER" id="PTHR11920">
    <property type="entry name" value="GUANYLYL CYCLASE"/>
    <property type="match status" value="1"/>
</dbReference>
<feature type="region of interest" description="Disordered" evidence="7">
    <location>
        <begin position="266"/>
        <end position="333"/>
    </location>
</feature>
<dbReference type="InterPro" id="IPR050401">
    <property type="entry name" value="Cyclic_nucleotide_synthase"/>
</dbReference>
<dbReference type="Pfam" id="PF00211">
    <property type="entry name" value="Guanylate_cyc"/>
    <property type="match status" value="1"/>
</dbReference>
<evidence type="ECO:0000256" key="3">
    <source>
        <dbReference type="ARBA" id="ARBA00022741"/>
    </source>
</evidence>
<sequence length="744" mass="79011">MEAIPLSLAIIKSDGTEVLRHVEGSEPAAAQALRQVLQLRHPAMEEDTQQAPGEASSSACSFLAALLGPKIADAAISRAHAGRSWRGSITMHLPCAFISGSSRAPDGSSTATVTGSAEAAVATAGLAGGNEIELAKSALRAYVKKSSLKRGTATEQKDPVRSLERAPKKTNSFKSVRWGSLQTEPESSFQHEQEKALFMLSTEIGDPPDLALHGGLHTGKKASSPSPLGLGNISAPVYVGNKCGSRMETEVEGPAPVNVGDKCGSRTETGVEGSAPVFVDDKCGSRTETDVEGSDAAEAKTEASLPPVRRSKSVSDLRFARQSSQGSQSPLLRSERDLEQFMLNDDVNSPRTKAFLRSLLQKMEAADEARGLETPFKRASRQLPFIRRAPSTPQAGDGNSLHDALGLNEPAPPAAEHNGAPARAAPGALEDTQELVLQSFDIVFLALESTAAVPGHIADLAHAHKGVTLLFMDIVGFTSMCKNVEPVDVMVFLNTLFSLFDQLTDIHGVHKVETAGDCYIVSGGILSPKSSKEFGLVVEDQDPLESAARVMEFAKAMLDAAQQVMMPDTKQPVRVRVGMHTGNVVSGLIGSKLPKFTIFGDTMCTASRMESTGVPGRIHVSETTHELLQHSELWEPTGGVEVKGKGLMQTFLWVPQPNKPPSTSQVLLPIIEKPDSEISGTLPGVLLKTTHALFNQLHKSAPSFHPAALGSAQSSQDHLPSESEAFSCCLLERQVGFGGKPASM</sequence>
<evidence type="ECO:0000256" key="6">
    <source>
        <dbReference type="ARBA" id="ARBA00023239"/>
    </source>
</evidence>
<accession>A0ABQ7H6X6</accession>
<feature type="domain" description="Guanylate cyclase" evidence="8">
    <location>
        <begin position="468"/>
        <end position="610"/>
    </location>
</feature>
<dbReference type="PROSITE" id="PS50125">
    <property type="entry name" value="GUANYLATE_CYCLASE_2"/>
    <property type="match status" value="1"/>
</dbReference>
<dbReference type="SMART" id="SM00044">
    <property type="entry name" value="CYCc"/>
    <property type="match status" value="1"/>
</dbReference>
<evidence type="ECO:0000256" key="4">
    <source>
        <dbReference type="ARBA" id="ARBA00022989"/>
    </source>
</evidence>
<comment type="subcellular location">
    <subcellularLocation>
        <location evidence="1">Membrane</location>
    </subcellularLocation>
</comment>
<dbReference type="Proteomes" id="UP000815325">
    <property type="component" value="Unassembled WGS sequence"/>
</dbReference>
<organism evidence="9 10">
    <name type="scientific">Dunaliella salina</name>
    <name type="common">Green alga</name>
    <name type="synonym">Protococcus salinus</name>
    <dbReference type="NCBI Taxonomy" id="3046"/>
    <lineage>
        <taxon>Eukaryota</taxon>
        <taxon>Viridiplantae</taxon>
        <taxon>Chlorophyta</taxon>
        <taxon>core chlorophytes</taxon>
        <taxon>Chlorophyceae</taxon>
        <taxon>CS clade</taxon>
        <taxon>Chlamydomonadales</taxon>
        <taxon>Dunaliellaceae</taxon>
        <taxon>Dunaliella</taxon>
    </lineage>
</organism>
<keyword evidence="4" id="KW-1133">Transmembrane helix</keyword>
<keyword evidence="6" id="KW-0456">Lyase</keyword>
<keyword evidence="10" id="KW-1185">Reference proteome</keyword>
<evidence type="ECO:0000256" key="1">
    <source>
        <dbReference type="ARBA" id="ARBA00004370"/>
    </source>
</evidence>
<name>A0ABQ7H6X6_DUNSA</name>
<evidence type="ECO:0000256" key="5">
    <source>
        <dbReference type="ARBA" id="ARBA00023136"/>
    </source>
</evidence>
<evidence type="ECO:0000259" key="8">
    <source>
        <dbReference type="PROSITE" id="PS50125"/>
    </source>
</evidence>
<keyword evidence="3" id="KW-0547">Nucleotide-binding</keyword>
<dbReference type="PANTHER" id="PTHR11920:SF335">
    <property type="entry name" value="GUANYLATE CYCLASE"/>
    <property type="match status" value="1"/>
</dbReference>
<dbReference type="CDD" id="cd07302">
    <property type="entry name" value="CHD"/>
    <property type="match status" value="1"/>
</dbReference>
<feature type="region of interest" description="Disordered" evidence="7">
    <location>
        <begin position="147"/>
        <end position="167"/>
    </location>
</feature>
<feature type="compositionally biased region" description="Polar residues" evidence="7">
    <location>
        <begin position="321"/>
        <end position="331"/>
    </location>
</feature>
<dbReference type="InterPro" id="IPR001054">
    <property type="entry name" value="A/G_cyclase"/>
</dbReference>
<dbReference type="EMBL" id="MU069459">
    <property type="protein sequence ID" value="KAF5842601.1"/>
    <property type="molecule type" value="Genomic_DNA"/>
</dbReference>
<evidence type="ECO:0000313" key="9">
    <source>
        <dbReference type="EMBL" id="KAF5842601.1"/>
    </source>
</evidence>
<evidence type="ECO:0000256" key="2">
    <source>
        <dbReference type="ARBA" id="ARBA00022692"/>
    </source>
</evidence>
<gene>
    <name evidence="9" type="ORF">DUNSADRAFT_6451</name>
</gene>
<reference evidence="9" key="1">
    <citation type="submission" date="2017-08" db="EMBL/GenBank/DDBJ databases">
        <authorList>
            <person name="Polle J.E."/>
            <person name="Barry K."/>
            <person name="Cushman J."/>
            <person name="Schmutz J."/>
            <person name="Tran D."/>
            <person name="Hathwaick L.T."/>
            <person name="Yim W.C."/>
            <person name="Jenkins J."/>
            <person name="Mckie-Krisberg Z.M."/>
            <person name="Prochnik S."/>
            <person name="Lindquist E."/>
            <person name="Dockter R.B."/>
            <person name="Adam C."/>
            <person name="Molina H."/>
            <person name="Bunkerborg J."/>
            <person name="Jin E."/>
            <person name="Buchheim M."/>
            <person name="Magnuson J."/>
        </authorList>
    </citation>
    <scope>NUCLEOTIDE SEQUENCE</scope>
    <source>
        <strain evidence="9">CCAP 19/18</strain>
    </source>
</reference>
<evidence type="ECO:0000256" key="7">
    <source>
        <dbReference type="SAM" id="MobiDB-lite"/>
    </source>
</evidence>
<keyword evidence="2" id="KW-0812">Transmembrane</keyword>
<comment type="caution">
    <text evidence="9">The sequence shown here is derived from an EMBL/GenBank/DDBJ whole genome shotgun (WGS) entry which is preliminary data.</text>
</comment>
<evidence type="ECO:0000313" key="10">
    <source>
        <dbReference type="Proteomes" id="UP000815325"/>
    </source>
</evidence>